<accession>A0A0L0QTL4</accession>
<evidence type="ECO:0000256" key="6">
    <source>
        <dbReference type="ARBA" id="ARBA00022989"/>
    </source>
</evidence>
<comment type="subcellular location">
    <subcellularLocation>
        <location evidence="1">Membrane</location>
        <topology evidence="1">Multi-pass membrane protein</topology>
    </subcellularLocation>
</comment>
<feature type="transmembrane region" description="Helical" evidence="8">
    <location>
        <begin position="46"/>
        <end position="68"/>
    </location>
</feature>
<dbReference type="GO" id="GO:0009847">
    <property type="term" value="P:spore germination"/>
    <property type="evidence" value="ECO:0007669"/>
    <property type="project" value="InterPro"/>
</dbReference>
<reference evidence="10" key="1">
    <citation type="submission" date="2015-07" db="EMBL/GenBank/DDBJ databases">
        <title>Fjat-10053 dsm26.</title>
        <authorList>
            <person name="Liu B."/>
            <person name="Wang J."/>
            <person name="Zhu Y."/>
            <person name="Liu G."/>
            <person name="Chen Q."/>
            <person name="Chen Z."/>
            <person name="Lan J."/>
            <person name="Che J."/>
            <person name="Ge C."/>
            <person name="Shi H."/>
            <person name="Pan Z."/>
            <person name="Liu X."/>
        </authorList>
    </citation>
    <scope>NUCLEOTIDE SEQUENCE [LARGE SCALE GENOMIC DNA]</scope>
    <source>
        <strain evidence="10">DSM 26</strain>
    </source>
</reference>
<feature type="transmembrane region" description="Helical" evidence="8">
    <location>
        <begin position="224"/>
        <end position="244"/>
    </location>
</feature>
<keyword evidence="7 8" id="KW-0472">Membrane</keyword>
<protein>
    <submittedName>
        <fullName evidence="9">Spore gernimation protein</fullName>
    </submittedName>
</protein>
<comment type="similarity">
    <text evidence="2">Belongs to the amino acid-polyamine-organocation (APC) superfamily. Spore germination protein (SGP) (TC 2.A.3.9) family.</text>
</comment>
<evidence type="ECO:0000256" key="7">
    <source>
        <dbReference type="ARBA" id="ARBA00023136"/>
    </source>
</evidence>
<dbReference type="InterPro" id="IPR004761">
    <property type="entry name" value="Spore_GerAB"/>
</dbReference>
<gene>
    <name evidence="9" type="ORF">AFK71_03700</name>
</gene>
<feature type="transmembrane region" description="Helical" evidence="8">
    <location>
        <begin position="273"/>
        <end position="298"/>
    </location>
</feature>
<keyword evidence="5 8" id="KW-0812">Transmembrane</keyword>
<feature type="transmembrane region" description="Helical" evidence="8">
    <location>
        <begin position="96"/>
        <end position="120"/>
    </location>
</feature>
<dbReference type="RefSeq" id="WP_050350201.1">
    <property type="nucleotide sequence ID" value="NZ_BOSN01000005.1"/>
</dbReference>
<keyword evidence="10" id="KW-1185">Reference proteome</keyword>
<evidence type="ECO:0000256" key="8">
    <source>
        <dbReference type="SAM" id="Phobius"/>
    </source>
</evidence>
<comment type="caution">
    <text evidence="9">The sequence shown here is derived from an EMBL/GenBank/DDBJ whole genome shotgun (WGS) entry which is preliminary data.</text>
</comment>
<evidence type="ECO:0000313" key="9">
    <source>
        <dbReference type="EMBL" id="KNE21921.1"/>
    </source>
</evidence>
<evidence type="ECO:0000256" key="1">
    <source>
        <dbReference type="ARBA" id="ARBA00004141"/>
    </source>
</evidence>
<dbReference type="EMBL" id="LGTO01000004">
    <property type="protein sequence ID" value="KNE21921.1"/>
    <property type="molecule type" value="Genomic_DNA"/>
</dbReference>
<dbReference type="PATRIC" id="fig|1473.5.peg.3687"/>
<dbReference type="PANTHER" id="PTHR34975">
    <property type="entry name" value="SPORE GERMINATION PROTEIN A2"/>
    <property type="match status" value="1"/>
</dbReference>
<feature type="transmembrane region" description="Helical" evidence="8">
    <location>
        <begin position="340"/>
        <end position="358"/>
    </location>
</feature>
<evidence type="ECO:0000256" key="2">
    <source>
        <dbReference type="ARBA" id="ARBA00007998"/>
    </source>
</evidence>
<organism evidence="9 10">
    <name type="scientific">Virgibacillus pantothenticus</name>
    <dbReference type="NCBI Taxonomy" id="1473"/>
    <lineage>
        <taxon>Bacteria</taxon>
        <taxon>Bacillati</taxon>
        <taxon>Bacillota</taxon>
        <taxon>Bacilli</taxon>
        <taxon>Bacillales</taxon>
        <taxon>Bacillaceae</taxon>
        <taxon>Virgibacillus</taxon>
    </lineage>
</organism>
<dbReference type="Pfam" id="PF03845">
    <property type="entry name" value="Spore_permease"/>
    <property type="match status" value="1"/>
</dbReference>
<name>A0A0L0QTL4_VIRPA</name>
<feature type="transmembrane region" description="Helical" evidence="8">
    <location>
        <begin position="126"/>
        <end position="144"/>
    </location>
</feature>
<keyword evidence="6 8" id="KW-1133">Transmembrane helix</keyword>
<keyword evidence="3" id="KW-0813">Transport</keyword>
<dbReference type="AlphaFoldDB" id="A0A0L0QTL4"/>
<dbReference type="GO" id="GO:0016020">
    <property type="term" value="C:membrane"/>
    <property type="evidence" value="ECO:0007669"/>
    <property type="project" value="UniProtKB-SubCell"/>
</dbReference>
<feature type="transmembrane region" description="Helical" evidence="8">
    <location>
        <begin position="195"/>
        <end position="212"/>
    </location>
</feature>
<dbReference type="OrthoDB" id="2380240at2"/>
<evidence type="ECO:0000256" key="5">
    <source>
        <dbReference type="ARBA" id="ARBA00022692"/>
    </source>
</evidence>
<feature type="transmembrane region" description="Helical" evidence="8">
    <location>
        <begin position="16"/>
        <end position="34"/>
    </location>
</feature>
<dbReference type="NCBIfam" id="TIGR00912">
    <property type="entry name" value="2A0309"/>
    <property type="match status" value="1"/>
</dbReference>
<evidence type="ECO:0000313" key="10">
    <source>
        <dbReference type="Proteomes" id="UP000036780"/>
    </source>
</evidence>
<dbReference type="Proteomes" id="UP000036780">
    <property type="component" value="Unassembled WGS sequence"/>
</dbReference>
<feature type="transmembrane region" description="Helical" evidence="8">
    <location>
        <begin position="151"/>
        <end position="170"/>
    </location>
</feature>
<dbReference type="PANTHER" id="PTHR34975:SF2">
    <property type="entry name" value="SPORE GERMINATION PROTEIN A2"/>
    <property type="match status" value="1"/>
</dbReference>
<dbReference type="GeneID" id="66869652"/>
<feature type="transmembrane region" description="Helical" evidence="8">
    <location>
        <begin position="310"/>
        <end position="334"/>
    </location>
</feature>
<sequence>MKVNVPIKANLQIRSFYLFFFVVTIQIGVGIMGVPRLIFEAAKRDAWISVIIAFVYLCLLLLVMLLILRQYPNADIFGIQVDLFGNIIGKLLGTIYIAYFVLNLFTILITYIEVVTIFIFPDLNNVIMAALLISLVVYSVLGGIRVVIGVCFLFFIMSHWLIFLLIQPILEIDWIHFQPMFQASITELLQGARETSYTFSGIELLFILYPFIQNKQKATFPLYLGIFCSSMAVLIATVVVLGYFTPEGIDAREWSVLGLYKIQSFSFIERFDYIVIAEWMMVSLPNMILFSWAITYGLKRLYHIPQKKTLYTLAIVVIIASIFTKEHYIIQAIINLIAKYGFWIVYVYPFLILLIIAIKKGFSNRNKR</sequence>
<dbReference type="Gene3D" id="1.20.1740.10">
    <property type="entry name" value="Amino acid/polyamine transporter I"/>
    <property type="match status" value="1"/>
</dbReference>
<keyword evidence="4" id="KW-0309">Germination</keyword>
<evidence type="ECO:0000256" key="3">
    <source>
        <dbReference type="ARBA" id="ARBA00022448"/>
    </source>
</evidence>
<evidence type="ECO:0000256" key="4">
    <source>
        <dbReference type="ARBA" id="ARBA00022544"/>
    </source>
</evidence>
<proteinExistence type="inferred from homology"/>